<keyword evidence="1" id="KW-0812">Transmembrane</keyword>
<feature type="transmembrane region" description="Helical" evidence="1">
    <location>
        <begin position="77"/>
        <end position="97"/>
    </location>
</feature>
<reference evidence="2 4" key="3">
    <citation type="submission" date="2016-06" db="EMBL/GenBank/DDBJ databases">
        <title>Identification of putative biosynthetic pathways for the production of bioactive secondary metabolites by the marine actinomycete Kocuria kristinae RUTW2-3.</title>
        <authorList>
            <person name="Waterworth S.C."/>
            <person name="Walmsley T.A."/>
            <person name="Matongo T."/>
            <person name="Davies-Coleman M.T."/>
            <person name="Dorrington R.A."/>
        </authorList>
    </citation>
    <scope>NUCLEOTIDE SEQUENCE [LARGE SCALE GENOMIC DNA]</scope>
    <source>
        <strain evidence="4">RuSp02-3</strain>
        <strain evidence="2">RUTW2-3</strain>
    </source>
</reference>
<evidence type="ECO:0000256" key="1">
    <source>
        <dbReference type="SAM" id="Phobius"/>
    </source>
</evidence>
<dbReference type="STRING" id="37923.BK826_06405"/>
<evidence type="ECO:0000313" key="4">
    <source>
        <dbReference type="Proteomes" id="UP000053171"/>
    </source>
</evidence>
<evidence type="ECO:0000313" key="2">
    <source>
        <dbReference type="EMBL" id="OAX51887.1"/>
    </source>
</evidence>
<dbReference type="KEGG" id="rkr:I6G21_09865"/>
<organism evidence="2 4">
    <name type="scientific">Rothia kristinae</name>
    <dbReference type="NCBI Taxonomy" id="37923"/>
    <lineage>
        <taxon>Bacteria</taxon>
        <taxon>Bacillati</taxon>
        <taxon>Actinomycetota</taxon>
        <taxon>Actinomycetes</taxon>
        <taxon>Micrococcales</taxon>
        <taxon>Micrococcaceae</taxon>
        <taxon>Rothia</taxon>
    </lineage>
</organism>
<dbReference type="AlphaFoldDB" id="A0A147E6D0"/>
<sequence length="152" mass="16787">MHSIPKVLIREYGSPFLTTSAIFLGVVLGIPQERSQNWALVPIVIGFVAGLALLPRTLADAKDPELERAKYSSRRMILWRALVPFLFVTAWIAAAFIVSRTAATYRFSIFGNATLMIIVLAAMAVFSAVSYLAGVRRMEEIARERDDASPSL</sequence>
<feature type="transmembrane region" description="Helical" evidence="1">
    <location>
        <begin position="37"/>
        <end position="56"/>
    </location>
</feature>
<dbReference type="Proteomes" id="UP000594975">
    <property type="component" value="Chromosome"/>
</dbReference>
<name>A0A147E6D0_9MICC</name>
<keyword evidence="4" id="KW-1185">Reference proteome</keyword>
<dbReference type="GeneID" id="61263701"/>
<reference evidence="3 5" key="4">
    <citation type="submission" date="2020-12" db="EMBL/GenBank/DDBJ databases">
        <title>FDA dAtabase for Regulatory Grade micrObial Sequences (FDA-ARGOS): Supporting development and validation of Infectious Disease Dx tests.</title>
        <authorList>
            <person name="Sproer C."/>
            <person name="Gronow S."/>
            <person name="Severitt S."/>
            <person name="Schroder I."/>
            <person name="Tallon L."/>
            <person name="Sadzewicz L."/>
            <person name="Zhao X."/>
            <person name="Boylan J."/>
            <person name="Ott S."/>
            <person name="Bowen H."/>
            <person name="Vavikolanu K."/>
            <person name="Mehta A."/>
            <person name="Aluvathingal J."/>
            <person name="Nadendla S."/>
            <person name="Lowell S."/>
            <person name="Myers T."/>
            <person name="Yan Y."/>
            <person name="Sichtig H."/>
        </authorList>
    </citation>
    <scope>NUCLEOTIDE SEQUENCE [LARGE SCALE GENOMIC DNA]</scope>
    <source>
        <strain evidence="3 5">FDAARGOS_864</strain>
    </source>
</reference>
<dbReference type="EMBL" id="LJBJ02000010">
    <property type="protein sequence ID" value="OAX51887.1"/>
    <property type="molecule type" value="Genomic_DNA"/>
</dbReference>
<feature type="transmembrane region" description="Helical" evidence="1">
    <location>
        <begin position="109"/>
        <end position="133"/>
    </location>
</feature>
<dbReference type="Proteomes" id="UP000053171">
    <property type="component" value="Unassembled WGS sequence"/>
</dbReference>
<keyword evidence="1" id="KW-0472">Membrane</keyword>
<dbReference type="EMBL" id="CP065738">
    <property type="protein sequence ID" value="QPT53541.1"/>
    <property type="molecule type" value="Genomic_DNA"/>
</dbReference>
<protein>
    <submittedName>
        <fullName evidence="2">Uncharacterized protein</fullName>
    </submittedName>
</protein>
<proteinExistence type="predicted"/>
<dbReference type="RefSeq" id="WP_058730253.1">
    <property type="nucleotide sequence ID" value="NZ_CP065738.1"/>
</dbReference>
<reference evidence="2" key="2">
    <citation type="submission" date="2016-04" db="EMBL/GenBank/DDBJ databases">
        <authorList>
            <person name="Evans L.H."/>
            <person name="Alamgir A."/>
            <person name="Owens N."/>
            <person name="Weber N.D."/>
            <person name="Virtaneva K."/>
            <person name="Barbian K."/>
            <person name="Babar A."/>
            <person name="Rosenke K."/>
        </authorList>
    </citation>
    <scope>NUCLEOTIDE SEQUENCE [LARGE SCALE GENOMIC DNA]</scope>
    <source>
        <strain evidence="2">RUTW2-3</strain>
    </source>
</reference>
<dbReference type="PATRIC" id="fig|37923.10.peg.1310"/>
<feature type="transmembrane region" description="Helical" evidence="1">
    <location>
        <begin position="12"/>
        <end position="31"/>
    </location>
</feature>
<gene>
    <name evidence="2" type="ORF">AN277_0206020</name>
    <name evidence="3" type="ORF">I6G21_09865</name>
</gene>
<reference evidence="4" key="1">
    <citation type="submission" date="2016-04" db="EMBL/GenBank/DDBJ databases">
        <authorList>
            <person name="Waterworth S."/>
            <person name="Matcher G."/>
        </authorList>
    </citation>
    <scope>NUCLEOTIDE SEQUENCE [LARGE SCALE GENOMIC DNA]</scope>
    <source>
        <strain evidence="4">RuSp02-3</strain>
    </source>
</reference>
<accession>A0A147E6D0</accession>
<evidence type="ECO:0000313" key="5">
    <source>
        <dbReference type="Proteomes" id="UP000594975"/>
    </source>
</evidence>
<keyword evidence="1" id="KW-1133">Transmembrane helix</keyword>
<evidence type="ECO:0000313" key="3">
    <source>
        <dbReference type="EMBL" id="QPT53541.1"/>
    </source>
</evidence>